<evidence type="ECO:0008006" key="4">
    <source>
        <dbReference type="Google" id="ProtNLM"/>
    </source>
</evidence>
<dbReference type="AlphaFoldDB" id="A0A6C0GP02"/>
<accession>A0A6C0GP02</accession>
<feature type="transmembrane region" description="Helical" evidence="1">
    <location>
        <begin position="286"/>
        <end position="305"/>
    </location>
</feature>
<feature type="transmembrane region" description="Helical" evidence="1">
    <location>
        <begin position="216"/>
        <end position="235"/>
    </location>
</feature>
<dbReference type="KEGG" id="rhoz:GXP67_23285"/>
<evidence type="ECO:0000256" key="1">
    <source>
        <dbReference type="SAM" id="Phobius"/>
    </source>
</evidence>
<organism evidence="2 3">
    <name type="scientific">Rhodocytophaga rosea</name>
    <dbReference type="NCBI Taxonomy" id="2704465"/>
    <lineage>
        <taxon>Bacteria</taxon>
        <taxon>Pseudomonadati</taxon>
        <taxon>Bacteroidota</taxon>
        <taxon>Cytophagia</taxon>
        <taxon>Cytophagales</taxon>
        <taxon>Rhodocytophagaceae</taxon>
        <taxon>Rhodocytophaga</taxon>
    </lineage>
</organism>
<reference evidence="2 3" key="1">
    <citation type="submission" date="2020-01" db="EMBL/GenBank/DDBJ databases">
        <authorList>
            <person name="Kim M.K."/>
        </authorList>
    </citation>
    <scope>NUCLEOTIDE SEQUENCE [LARGE SCALE GENOMIC DNA]</scope>
    <source>
        <strain evidence="2 3">172606-1</strain>
    </source>
</reference>
<gene>
    <name evidence="2" type="ORF">GXP67_23285</name>
</gene>
<feature type="transmembrane region" description="Helical" evidence="1">
    <location>
        <begin position="175"/>
        <end position="196"/>
    </location>
</feature>
<keyword evidence="1" id="KW-0472">Membrane</keyword>
<feature type="transmembrane region" description="Helical" evidence="1">
    <location>
        <begin position="144"/>
        <end position="163"/>
    </location>
</feature>
<feature type="transmembrane region" description="Helical" evidence="1">
    <location>
        <begin position="357"/>
        <end position="376"/>
    </location>
</feature>
<feature type="transmembrane region" description="Helical" evidence="1">
    <location>
        <begin position="406"/>
        <end position="425"/>
    </location>
</feature>
<keyword evidence="1" id="KW-0812">Transmembrane</keyword>
<feature type="transmembrane region" description="Helical" evidence="1">
    <location>
        <begin position="325"/>
        <end position="350"/>
    </location>
</feature>
<protein>
    <recommendedName>
        <fullName evidence="4">DUF2029 domain-containing protein</fullName>
    </recommendedName>
</protein>
<dbReference type="Proteomes" id="UP000480178">
    <property type="component" value="Chromosome"/>
</dbReference>
<evidence type="ECO:0000313" key="2">
    <source>
        <dbReference type="EMBL" id="QHT69353.1"/>
    </source>
</evidence>
<dbReference type="RefSeq" id="WP_162445342.1">
    <property type="nucleotide sequence ID" value="NZ_CP048222.1"/>
</dbReference>
<feature type="transmembrane region" description="Helical" evidence="1">
    <location>
        <begin position="12"/>
        <end position="30"/>
    </location>
</feature>
<sequence>MTKTSVFIEAHLTYLLAGLLLCVMIFHFAFPEYIQEENGLGWDGEAYASILKNFKQQIQNREINSYYFQRIFPIAIVYGELFITGLPLSDTNIIRAFLAFNIVLIGIAFWAWVVLCQQLQLRTQGKVLSFSGIFINYALLKMPFYYPVLTDLIAFSIGLLMFYCSLRKYKVGLLFLSVIGAFSFPTLFYCGMLLYVLPVQNGLNSTENSLRQWNKWLAILGVILFTVVFIVARFIKDKPYVNPPDNLIFAISSILAIIYVYFIIYKLTRIDWYLQELFNAQTWKRAAIAILLFAIIYVFTSFLSSSEEPILNYKGFLANVVIEAITNPLVFLVAHFVYFGPVFLLALYFGKDFIRQVNTYGTGLHAFVLLYLLLGAGSESRQFINAWPVFVLILCVALEKYTFPRLFLIAIVIFSLLVSKFWYRINTETFGGDFLDFPYQQYFMSQGPWMSDTMYIVQGSIALAIFGSLYFLFLRQKNFNHAQTTNDR</sequence>
<name>A0A6C0GP02_9BACT</name>
<feature type="transmembrane region" description="Helical" evidence="1">
    <location>
        <begin position="453"/>
        <end position="473"/>
    </location>
</feature>
<feature type="transmembrane region" description="Helical" evidence="1">
    <location>
        <begin position="93"/>
        <end position="116"/>
    </location>
</feature>
<keyword evidence="3" id="KW-1185">Reference proteome</keyword>
<feature type="transmembrane region" description="Helical" evidence="1">
    <location>
        <begin position="247"/>
        <end position="265"/>
    </location>
</feature>
<keyword evidence="1" id="KW-1133">Transmembrane helix</keyword>
<evidence type="ECO:0000313" key="3">
    <source>
        <dbReference type="Proteomes" id="UP000480178"/>
    </source>
</evidence>
<feature type="transmembrane region" description="Helical" evidence="1">
    <location>
        <begin position="382"/>
        <end position="399"/>
    </location>
</feature>
<dbReference type="EMBL" id="CP048222">
    <property type="protein sequence ID" value="QHT69353.1"/>
    <property type="molecule type" value="Genomic_DNA"/>
</dbReference>
<proteinExistence type="predicted"/>